<name>A0A6L7G0T1_9RHOB</name>
<dbReference type="NCBIfam" id="TIGR00778">
    <property type="entry name" value="ahpD_dom"/>
    <property type="match status" value="1"/>
</dbReference>
<dbReference type="PANTHER" id="PTHR33930:SF2">
    <property type="entry name" value="BLR3452 PROTEIN"/>
    <property type="match status" value="1"/>
</dbReference>
<evidence type="ECO:0000259" key="1">
    <source>
        <dbReference type="Pfam" id="PF02627"/>
    </source>
</evidence>
<evidence type="ECO:0000313" key="3">
    <source>
        <dbReference type="Proteomes" id="UP000477911"/>
    </source>
</evidence>
<feature type="domain" description="Carboxymuconolactone decarboxylase-like" evidence="1">
    <location>
        <begin position="22"/>
        <end position="103"/>
    </location>
</feature>
<dbReference type="PANTHER" id="PTHR33930">
    <property type="entry name" value="ALKYL HYDROPEROXIDE REDUCTASE AHPD"/>
    <property type="match status" value="1"/>
</dbReference>
<proteinExistence type="predicted"/>
<sequence length="112" mass="12131">MSYKEKAEEMRANLRTLYKSAPEATRGFGTLSKAVKEAGVLEERQKELIATGMALVMRCEPCIISHVEALVKLGVTREELSDVIAMGIQMSGGPGLMYGARALACYDEFAAA</sequence>
<dbReference type="InterPro" id="IPR029032">
    <property type="entry name" value="AhpD-like"/>
</dbReference>
<dbReference type="Pfam" id="PF02627">
    <property type="entry name" value="CMD"/>
    <property type="match status" value="1"/>
</dbReference>
<reference evidence="2 3" key="1">
    <citation type="submission" date="2019-12" db="EMBL/GenBank/DDBJ databases">
        <authorList>
            <person name="Li M."/>
        </authorList>
    </citation>
    <scope>NUCLEOTIDE SEQUENCE [LARGE SCALE GENOMIC DNA]</scope>
    <source>
        <strain evidence="2 3">GBMRC 2024</strain>
    </source>
</reference>
<gene>
    <name evidence="2" type="ORF">GR170_07545</name>
</gene>
<dbReference type="Proteomes" id="UP000477911">
    <property type="component" value="Unassembled WGS sequence"/>
</dbReference>
<dbReference type="SUPFAM" id="SSF69118">
    <property type="entry name" value="AhpD-like"/>
    <property type="match status" value="1"/>
</dbReference>
<organism evidence="2 3">
    <name type="scientific">Pseudooceanicola albus</name>
    <dbReference type="NCBI Taxonomy" id="2692189"/>
    <lineage>
        <taxon>Bacteria</taxon>
        <taxon>Pseudomonadati</taxon>
        <taxon>Pseudomonadota</taxon>
        <taxon>Alphaproteobacteria</taxon>
        <taxon>Rhodobacterales</taxon>
        <taxon>Paracoccaceae</taxon>
        <taxon>Pseudooceanicola</taxon>
    </lineage>
</organism>
<dbReference type="Gene3D" id="1.20.1290.10">
    <property type="entry name" value="AhpD-like"/>
    <property type="match status" value="1"/>
</dbReference>
<protein>
    <submittedName>
        <fullName evidence="2">Carboxymuconolactone decarboxylase family protein</fullName>
    </submittedName>
</protein>
<dbReference type="InterPro" id="IPR004675">
    <property type="entry name" value="AhpD_core"/>
</dbReference>
<dbReference type="RefSeq" id="WP_160893233.1">
    <property type="nucleotide sequence ID" value="NZ_WUMU01000005.1"/>
</dbReference>
<dbReference type="EMBL" id="WUMU01000005">
    <property type="protein sequence ID" value="MXN17681.1"/>
    <property type="molecule type" value="Genomic_DNA"/>
</dbReference>
<dbReference type="GO" id="GO:0051920">
    <property type="term" value="F:peroxiredoxin activity"/>
    <property type="evidence" value="ECO:0007669"/>
    <property type="project" value="InterPro"/>
</dbReference>
<evidence type="ECO:0000313" key="2">
    <source>
        <dbReference type="EMBL" id="MXN17681.1"/>
    </source>
</evidence>
<dbReference type="InterPro" id="IPR003779">
    <property type="entry name" value="CMD-like"/>
</dbReference>
<comment type="caution">
    <text evidence="2">The sequence shown here is derived from an EMBL/GenBank/DDBJ whole genome shotgun (WGS) entry which is preliminary data.</text>
</comment>
<keyword evidence="3" id="KW-1185">Reference proteome</keyword>
<accession>A0A6L7G0T1</accession>
<dbReference type="AlphaFoldDB" id="A0A6L7G0T1"/>